<keyword evidence="8" id="KW-0812">Transmembrane</keyword>
<comment type="similarity">
    <text evidence="5">Belongs to the methyl-accepting chemotaxis (MCP) protein family.</text>
</comment>
<dbReference type="InterPro" id="IPR003660">
    <property type="entry name" value="HAMP_dom"/>
</dbReference>
<comment type="subcellular location">
    <subcellularLocation>
        <location evidence="1">Cell membrane</location>
    </subcellularLocation>
</comment>
<dbReference type="SUPFAM" id="SSF58104">
    <property type="entry name" value="Methyl-accepting chemotaxis protein (MCP) signaling domain"/>
    <property type="match status" value="1"/>
</dbReference>
<dbReference type="SMART" id="SM00304">
    <property type="entry name" value="HAMP"/>
    <property type="match status" value="1"/>
</dbReference>
<dbReference type="Pfam" id="PF00015">
    <property type="entry name" value="MCPsignal"/>
    <property type="match status" value="1"/>
</dbReference>
<dbReference type="PROSITE" id="PS50111">
    <property type="entry name" value="CHEMOTAXIS_TRANSDUC_2"/>
    <property type="match status" value="1"/>
</dbReference>
<name>A0A494XHD7_9BACL</name>
<dbReference type="PROSITE" id="PS50885">
    <property type="entry name" value="HAMP"/>
    <property type="match status" value="1"/>
</dbReference>
<accession>A0A494XHD7</accession>
<evidence type="ECO:0000256" key="5">
    <source>
        <dbReference type="ARBA" id="ARBA00029447"/>
    </source>
</evidence>
<organism evidence="11 12">
    <name type="scientific">Cohnella endophytica</name>
    <dbReference type="NCBI Taxonomy" id="2419778"/>
    <lineage>
        <taxon>Bacteria</taxon>
        <taxon>Bacillati</taxon>
        <taxon>Bacillota</taxon>
        <taxon>Bacilli</taxon>
        <taxon>Bacillales</taxon>
        <taxon>Paenibacillaceae</taxon>
        <taxon>Cohnella</taxon>
    </lineage>
</organism>
<feature type="domain" description="HAMP" evidence="10">
    <location>
        <begin position="378"/>
        <end position="430"/>
    </location>
</feature>
<dbReference type="CDD" id="cd06225">
    <property type="entry name" value="HAMP"/>
    <property type="match status" value="1"/>
</dbReference>
<evidence type="ECO:0000256" key="4">
    <source>
        <dbReference type="ARBA" id="ARBA00023224"/>
    </source>
</evidence>
<feature type="compositionally biased region" description="Acidic residues" evidence="7">
    <location>
        <begin position="224"/>
        <end position="233"/>
    </location>
</feature>
<feature type="compositionally biased region" description="Low complexity" evidence="7">
    <location>
        <begin position="259"/>
        <end position="276"/>
    </location>
</feature>
<dbReference type="SMART" id="SM00283">
    <property type="entry name" value="MA"/>
    <property type="match status" value="1"/>
</dbReference>
<feature type="compositionally biased region" description="Low complexity" evidence="7">
    <location>
        <begin position="209"/>
        <end position="221"/>
    </location>
</feature>
<keyword evidence="4 6" id="KW-0807">Transducer</keyword>
<feature type="transmembrane region" description="Helical" evidence="8">
    <location>
        <begin position="21"/>
        <end position="43"/>
    </location>
</feature>
<evidence type="ECO:0000313" key="11">
    <source>
        <dbReference type="EMBL" id="RKP48016.1"/>
    </source>
</evidence>
<dbReference type="InterPro" id="IPR004089">
    <property type="entry name" value="MCPsignal_dom"/>
</dbReference>
<comment type="caution">
    <text evidence="11">The sequence shown here is derived from an EMBL/GenBank/DDBJ whole genome shotgun (WGS) entry which is preliminary data.</text>
</comment>
<dbReference type="GO" id="GO:0005886">
    <property type="term" value="C:plasma membrane"/>
    <property type="evidence" value="ECO:0007669"/>
    <property type="project" value="UniProtKB-SubCell"/>
</dbReference>
<dbReference type="RefSeq" id="WP_120979305.1">
    <property type="nucleotide sequence ID" value="NZ_RBZM01000010.1"/>
</dbReference>
<evidence type="ECO:0000256" key="8">
    <source>
        <dbReference type="SAM" id="Phobius"/>
    </source>
</evidence>
<evidence type="ECO:0000256" key="7">
    <source>
        <dbReference type="SAM" id="MobiDB-lite"/>
    </source>
</evidence>
<evidence type="ECO:0000259" key="9">
    <source>
        <dbReference type="PROSITE" id="PS50111"/>
    </source>
</evidence>
<dbReference type="AlphaFoldDB" id="A0A494XHD7"/>
<keyword evidence="12" id="KW-1185">Reference proteome</keyword>
<dbReference type="PANTHER" id="PTHR32089">
    <property type="entry name" value="METHYL-ACCEPTING CHEMOTAXIS PROTEIN MCPB"/>
    <property type="match status" value="1"/>
</dbReference>
<proteinExistence type="inferred from homology"/>
<dbReference type="OrthoDB" id="9760371at2"/>
<reference evidence="11 12" key="1">
    <citation type="submission" date="2018-10" db="EMBL/GenBank/DDBJ databases">
        <title>Cohnella sp. M2MS4P-1, whole genome shotgun sequence.</title>
        <authorList>
            <person name="Tuo L."/>
        </authorList>
    </citation>
    <scope>NUCLEOTIDE SEQUENCE [LARGE SCALE GENOMIC DNA]</scope>
    <source>
        <strain evidence="11 12">M2MS4P-1</strain>
    </source>
</reference>
<evidence type="ECO:0000256" key="6">
    <source>
        <dbReference type="PROSITE-ProRule" id="PRU00284"/>
    </source>
</evidence>
<feature type="region of interest" description="Disordered" evidence="7">
    <location>
        <begin position="197"/>
        <end position="276"/>
    </location>
</feature>
<dbReference type="GO" id="GO:0007165">
    <property type="term" value="P:signal transduction"/>
    <property type="evidence" value="ECO:0007669"/>
    <property type="project" value="UniProtKB-KW"/>
</dbReference>
<sequence length="736" mass="77974">MIGFVKGKKWLDILGTIQNQYLLIFMSAILIITIAMAGVSYSFSRNLITDGVNEKLKGQTHRYVNEIQGKLLSSILTPQALAPVAEANGVLGRDIRYSEPFLDETTGTPMVKASVPYYDDSQAFLGFAEQTIGLDELQQLVASIPVGRNGSAFLIDRTGMIISIKDYAKNMKQKLTEDGNKSLTRLAARMLAQPFPEQASDAAVDQATPESVSSESSNSPSDETAVDEEDTGDSEMSLGDLGLDIDLGDEAGTTDEGQADGQTDGQVDGQGASDVADGADVADVTDAVDSEAPVDTHIAADPGEAPAIAMNEGEGTYKQSGRTMRVYYATVPDAGWVLALSIPESELYGPLYKLLEPLSLIIVAACVLVAWMAHLYSRYILRNVKDINRLAIAMAEGDFTKRTQTRSGNELQALGDSFNRTLDGLCDTLQGISLSSLDMSSQANQMKSSAEETSRSAEEIASAIQSVTAGAEHEARIVVGFKDVAQEVLGKVKQINASTVRMTELAAKARKASEGGNESLSHVIKQMEEIHQAVQTSSGHVLRLKQHSNAIDEIVAFITSVASQTSLLSLNAAIEAARAGEAGRGFSVVSMEIRKLADQASQAAGEVSGLLSEIQGTIGLAAQTMEEGNGAVEAGIELARGAERSYGQIGSSIEKVTQQAEGVYESVRQIEAGATGMTASVKDMLLLASKNANDSGTIATAAEQQNASMQQVAAAAALLANLSQELKAKVQPFRIQ</sequence>
<evidence type="ECO:0000259" key="10">
    <source>
        <dbReference type="PROSITE" id="PS50885"/>
    </source>
</evidence>
<dbReference type="Pfam" id="PF00672">
    <property type="entry name" value="HAMP"/>
    <property type="match status" value="1"/>
</dbReference>
<evidence type="ECO:0000256" key="2">
    <source>
        <dbReference type="ARBA" id="ARBA00022475"/>
    </source>
</evidence>
<dbReference type="PANTHER" id="PTHR32089:SF112">
    <property type="entry name" value="LYSOZYME-LIKE PROTEIN-RELATED"/>
    <property type="match status" value="1"/>
</dbReference>
<dbReference type="Gene3D" id="3.30.450.20">
    <property type="entry name" value="PAS domain"/>
    <property type="match status" value="2"/>
</dbReference>
<dbReference type="Gene3D" id="1.10.287.950">
    <property type="entry name" value="Methyl-accepting chemotaxis protein"/>
    <property type="match status" value="1"/>
</dbReference>
<feature type="domain" description="Methyl-accepting transducer" evidence="9">
    <location>
        <begin position="449"/>
        <end position="720"/>
    </location>
</feature>
<keyword evidence="8" id="KW-1133">Transmembrane helix</keyword>
<dbReference type="EMBL" id="RBZM01000010">
    <property type="protein sequence ID" value="RKP48016.1"/>
    <property type="molecule type" value="Genomic_DNA"/>
</dbReference>
<keyword evidence="3 8" id="KW-0472">Membrane</keyword>
<keyword evidence="2" id="KW-1003">Cell membrane</keyword>
<evidence type="ECO:0000313" key="12">
    <source>
        <dbReference type="Proteomes" id="UP000282076"/>
    </source>
</evidence>
<protein>
    <submittedName>
        <fullName evidence="11">Methyl-accepting chemotaxis protein</fullName>
    </submittedName>
</protein>
<evidence type="ECO:0000256" key="1">
    <source>
        <dbReference type="ARBA" id="ARBA00004236"/>
    </source>
</evidence>
<dbReference type="Proteomes" id="UP000282076">
    <property type="component" value="Unassembled WGS sequence"/>
</dbReference>
<gene>
    <name evidence="11" type="ORF">D7Z26_22715</name>
</gene>
<evidence type="ECO:0000256" key="3">
    <source>
        <dbReference type="ARBA" id="ARBA00023136"/>
    </source>
</evidence>